<keyword evidence="2" id="KW-1133">Transmembrane helix</keyword>
<keyword evidence="2" id="KW-0812">Transmembrane</keyword>
<organism evidence="3 4">
    <name type="scientific">Longimonas halophila</name>
    <dbReference type="NCBI Taxonomy" id="1469170"/>
    <lineage>
        <taxon>Bacteria</taxon>
        <taxon>Pseudomonadati</taxon>
        <taxon>Rhodothermota</taxon>
        <taxon>Rhodothermia</taxon>
        <taxon>Rhodothermales</taxon>
        <taxon>Salisaetaceae</taxon>
        <taxon>Longimonas</taxon>
    </lineage>
</organism>
<dbReference type="Proteomes" id="UP000221024">
    <property type="component" value="Unassembled WGS sequence"/>
</dbReference>
<dbReference type="OrthoDB" id="1495606at2"/>
<dbReference type="EMBL" id="PDEP01000007">
    <property type="protein sequence ID" value="PEN06691.1"/>
    <property type="molecule type" value="Genomic_DNA"/>
</dbReference>
<evidence type="ECO:0000313" key="3">
    <source>
        <dbReference type="EMBL" id="PEN06691.1"/>
    </source>
</evidence>
<evidence type="ECO:0000313" key="4">
    <source>
        <dbReference type="Proteomes" id="UP000221024"/>
    </source>
</evidence>
<dbReference type="RefSeq" id="WP_141491635.1">
    <property type="nucleotide sequence ID" value="NZ_PDEP01000007.1"/>
</dbReference>
<keyword evidence="2" id="KW-0472">Membrane</keyword>
<sequence>MTLFVTPNASLTMDADAVPPKPTADSDGLKEQTKEPINTEGPGYQQGDALREAFGDTEGPEIERLTLADVLDDPEAWDLSWEEYWSWVAQLIRAGRALDEQLNDVLHEAYACSTSFYNLKSRRRLNRLRSTLGRLQPQLRNLERDVKELALVIAADPDTPNTNAEHFTTIVLDDANQAYDRAYQLCQDKLAQIQQGWITATNLFLSVVMLIVTILFWMQFWE</sequence>
<feature type="compositionally biased region" description="Polar residues" evidence="1">
    <location>
        <begin position="1"/>
        <end position="11"/>
    </location>
</feature>
<evidence type="ECO:0000256" key="2">
    <source>
        <dbReference type="SAM" id="Phobius"/>
    </source>
</evidence>
<keyword evidence="4" id="KW-1185">Reference proteome</keyword>
<accession>A0A2H3NSK8</accession>
<dbReference type="AlphaFoldDB" id="A0A2H3NSK8"/>
<feature type="transmembrane region" description="Helical" evidence="2">
    <location>
        <begin position="196"/>
        <end position="218"/>
    </location>
</feature>
<gene>
    <name evidence="3" type="ORF">CRI93_08590</name>
</gene>
<name>A0A2H3NSK8_9BACT</name>
<evidence type="ECO:0000256" key="1">
    <source>
        <dbReference type="SAM" id="MobiDB-lite"/>
    </source>
</evidence>
<proteinExistence type="predicted"/>
<protein>
    <submittedName>
        <fullName evidence="3">Uncharacterized protein</fullName>
    </submittedName>
</protein>
<feature type="region of interest" description="Disordered" evidence="1">
    <location>
        <begin position="1"/>
        <end position="47"/>
    </location>
</feature>
<reference evidence="3 4" key="1">
    <citation type="submission" date="2017-10" db="EMBL/GenBank/DDBJ databases">
        <title>Draft genome of Longimonas halophila.</title>
        <authorList>
            <person name="Goh K.M."/>
            <person name="Shamsir M.S."/>
            <person name="Lim S.W."/>
        </authorList>
    </citation>
    <scope>NUCLEOTIDE SEQUENCE [LARGE SCALE GENOMIC DNA]</scope>
    <source>
        <strain evidence="3 4">KCTC 42399</strain>
    </source>
</reference>
<comment type="caution">
    <text evidence="3">The sequence shown here is derived from an EMBL/GenBank/DDBJ whole genome shotgun (WGS) entry which is preliminary data.</text>
</comment>